<dbReference type="Gene3D" id="3.90.190.10">
    <property type="entry name" value="Protein tyrosine phosphatase superfamily"/>
    <property type="match status" value="1"/>
</dbReference>
<dbReference type="SUPFAM" id="SSF52799">
    <property type="entry name" value="(Phosphotyrosine protein) phosphatases II"/>
    <property type="match status" value="1"/>
</dbReference>
<dbReference type="EMBL" id="JACAZI010000004">
    <property type="protein sequence ID" value="KAF7362497.1"/>
    <property type="molecule type" value="Genomic_DNA"/>
</dbReference>
<dbReference type="InterPro" id="IPR029021">
    <property type="entry name" value="Prot-tyrosine_phosphatase-like"/>
</dbReference>
<accession>A0A8H6YPK3</accession>
<protein>
    <submittedName>
        <fullName evidence="1">Protein tyrosine serine phosphatase</fullName>
    </submittedName>
</protein>
<reference evidence="1" key="1">
    <citation type="submission" date="2020-05" db="EMBL/GenBank/DDBJ databases">
        <title>Mycena genomes resolve the evolution of fungal bioluminescence.</title>
        <authorList>
            <person name="Tsai I.J."/>
        </authorList>
    </citation>
    <scope>NUCLEOTIDE SEQUENCE</scope>
    <source>
        <strain evidence="1">CCC161011</strain>
    </source>
</reference>
<proteinExistence type="predicted"/>
<sequence>MSSLSALSSPPFVVIEGVINVRTIGGYKADASYIVNPKLVFRSGEVNGITETGKEQLLALGIRRIFDMRTNYEINMYKTASGGIPDVDFIHVPVGKEEAWDPEKRLKHYEENELEAFVKDAEETLQTAAPALEAIFRPFSREARGAMPISLHRTGLVAALILMLLGVDDADITKDYALTTVGLEPARGKAHPPNAEHPSVSG</sequence>
<dbReference type="Pfam" id="PF13350">
    <property type="entry name" value="Y_phosphatase3"/>
    <property type="match status" value="1"/>
</dbReference>
<dbReference type="AlphaFoldDB" id="A0A8H6YPK3"/>
<comment type="caution">
    <text evidence="1">The sequence shown here is derived from an EMBL/GenBank/DDBJ whole genome shotgun (WGS) entry which is preliminary data.</text>
</comment>
<keyword evidence="2" id="KW-1185">Reference proteome</keyword>
<gene>
    <name evidence="1" type="ORF">MVEN_00597400</name>
</gene>
<name>A0A8H6YPK3_9AGAR</name>
<evidence type="ECO:0000313" key="1">
    <source>
        <dbReference type="EMBL" id="KAF7362497.1"/>
    </source>
</evidence>
<dbReference type="OrthoDB" id="9988524at2759"/>
<dbReference type="Proteomes" id="UP000620124">
    <property type="component" value="Unassembled WGS sequence"/>
</dbReference>
<organism evidence="1 2">
    <name type="scientific">Mycena venus</name>
    <dbReference type="NCBI Taxonomy" id="2733690"/>
    <lineage>
        <taxon>Eukaryota</taxon>
        <taxon>Fungi</taxon>
        <taxon>Dikarya</taxon>
        <taxon>Basidiomycota</taxon>
        <taxon>Agaricomycotina</taxon>
        <taxon>Agaricomycetes</taxon>
        <taxon>Agaricomycetidae</taxon>
        <taxon>Agaricales</taxon>
        <taxon>Marasmiineae</taxon>
        <taxon>Mycenaceae</taxon>
        <taxon>Mycena</taxon>
    </lineage>
</organism>
<dbReference type="InterPro" id="IPR026893">
    <property type="entry name" value="Tyr/Ser_Pase_IphP-type"/>
</dbReference>
<dbReference type="GO" id="GO:0004721">
    <property type="term" value="F:phosphoprotein phosphatase activity"/>
    <property type="evidence" value="ECO:0007669"/>
    <property type="project" value="InterPro"/>
</dbReference>
<evidence type="ECO:0000313" key="2">
    <source>
        <dbReference type="Proteomes" id="UP000620124"/>
    </source>
</evidence>